<keyword evidence="1" id="KW-0472">Membrane</keyword>
<dbReference type="RefSeq" id="WP_064090679.1">
    <property type="nucleotide sequence ID" value="NZ_LXSQ01000028.1"/>
</dbReference>
<accession>A0A1B6VVM9</accession>
<gene>
    <name evidence="2" type="ORF">A7Q00_11605</name>
</gene>
<evidence type="ECO:0000313" key="2">
    <source>
        <dbReference type="EMBL" id="OAM37561.1"/>
    </source>
</evidence>
<dbReference type="EMBL" id="LXSQ01000028">
    <property type="protein sequence ID" value="OAM37561.1"/>
    <property type="molecule type" value="Genomic_DNA"/>
</dbReference>
<feature type="transmembrane region" description="Helical" evidence="1">
    <location>
        <begin position="25"/>
        <end position="49"/>
    </location>
</feature>
<reference evidence="3" key="1">
    <citation type="submission" date="2016-05" db="EMBL/GenBank/DDBJ databases">
        <title>Draft genome of Corynebacterium afermentans subsp. afermentans LCDC 88199T.</title>
        <authorList>
            <person name="Bernier A.-M."/>
            <person name="Bernard K."/>
        </authorList>
    </citation>
    <scope>NUCLEOTIDE SEQUENCE [LARGE SCALE GENOMIC DNA]</scope>
    <source>
        <strain evidence="3">NML130454</strain>
    </source>
</reference>
<dbReference type="Proteomes" id="UP000077726">
    <property type="component" value="Unassembled WGS sequence"/>
</dbReference>
<feature type="transmembrane region" description="Helical" evidence="1">
    <location>
        <begin position="176"/>
        <end position="196"/>
    </location>
</feature>
<protein>
    <submittedName>
        <fullName evidence="2">Uncharacterized protein</fullName>
    </submittedName>
</protein>
<sequence length="210" mass="24510">MGNFFHTIRRMHQEKERLNRDLAKAWFSLPGLWLIGMLLAAGLGMGALVTSAEWHKRQRHLSIPVVYTHHAAAELRRRQWEKGHDTALHVAGSIRTAEGKQLNLDCRNLADPLCRYDENIWQDEEKLPVRNITQAHWLNYHVITEIAYTKDGSERLYRAAFSPQEETENWRLYARLWTRAATVAGTGWLGLSIAWYQRARRRKKARQKAT</sequence>
<dbReference type="OrthoDB" id="8610414at2"/>
<organism evidence="2 3">
    <name type="scientific">Eikenella halliae</name>
    <dbReference type="NCBI Taxonomy" id="1795832"/>
    <lineage>
        <taxon>Bacteria</taxon>
        <taxon>Pseudomonadati</taxon>
        <taxon>Pseudomonadota</taxon>
        <taxon>Betaproteobacteria</taxon>
        <taxon>Neisseriales</taxon>
        <taxon>Neisseriaceae</taxon>
        <taxon>Eikenella</taxon>
    </lineage>
</organism>
<dbReference type="AlphaFoldDB" id="A0A1B6VVM9"/>
<dbReference type="STRING" id="1795832.A7Q00_11605"/>
<keyword evidence="1" id="KW-1133">Transmembrane helix</keyword>
<evidence type="ECO:0000256" key="1">
    <source>
        <dbReference type="SAM" id="Phobius"/>
    </source>
</evidence>
<name>A0A1B6VVM9_9NEIS</name>
<evidence type="ECO:0000313" key="3">
    <source>
        <dbReference type="Proteomes" id="UP000077726"/>
    </source>
</evidence>
<proteinExistence type="predicted"/>
<keyword evidence="3" id="KW-1185">Reference proteome</keyword>
<keyword evidence="1" id="KW-0812">Transmembrane</keyword>
<comment type="caution">
    <text evidence="2">The sequence shown here is derived from an EMBL/GenBank/DDBJ whole genome shotgun (WGS) entry which is preliminary data.</text>
</comment>